<evidence type="ECO:0000259" key="12">
    <source>
        <dbReference type="Pfam" id="PF07715"/>
    </source>
</evidence>
<evidence type="ECO:0000256" key="9">
    <source>
        <dbReference type="RuleBase" id="RU003357"/>
    </source>
</evidence>
<organism evidence="13 14">
    <name type="scientific">Moraxella ovis</name>
    <dbReference type="NCBI Taxonomy" id="29433"/>
    <lineage>
        <taxon>Bacteria</taxon>
        <taxon>Pseudomonadati</taxon>
        <taxon>Pseudomonadota</taxon>
        <taxon>Gammaproteobacteria</taxon>
        <taxon>Moraxellales</taxon>
        <taxon>Moraxellaceae</taxon>
        <taxon>Moraxella</taxon>
    </lineage>
</organism>
<feature type="signal peptide" evidence="10">
    <location>
        <begin position="1"/>
        <end position="21"/>
    </location>
</feature>
<feature type="domain" description="TonB-dependent receptor-like beta-barrel" evidence="11">
    <location>
        <begin position="349"/>
        <end position="814"/>
    </location>
</feature>
<proteinExistence type="inferred from homology"/>
<evidence type="ECO:0000256" key="4">
    <source>
        <dbReference type="ARBA" id="ARBA00022692"/>
    </source>
</evidence>
<dbReference type="PANTHER" id="PTHR30069">
    <property type="entry name" value="TONB-DEPENDENT OUTER MEMBRANE RECEPTOR"/>
    <property type="match status" value="1"/>
</dbReference>
<reference evidence="13 14" key="1">
    <citation type="submission" date="2018-06" db="EMBL/GenBank/DDBJ databases">
        <authorList>
            <consortium name="Pathogen Informatics"/>
            <person name="Doyle S."/>
        </authorList>
    </citation>
    <scope>NUCLEOTIDE SEQUENCE [LARGE SCALE GENOMIC DNA]</scope>
    <source>
        <strain evidence="13 14">NCTC11227</strain>
    </source>
</reference>
<evidence type="ECO:0000256" key="10">
    <source>
        <dbReference type="SAM" id="SignalP"/>
    </source>
</evidence>
<dbReference type="Pfam" id="PF07715">
    <property type="entry name" value="Plug"/>
    <property type="match status" value="1"/>
</dbReference>
<dbReference type="Pfam" id="PF00593">
    <property type="entry name" value="TonB_dep_Rec_b-barrel"/>
    <property type="match status" value="1"/>
</dbReference>
<protein>
    <submittedName>
        <fullName evidence="13">Probable TonB-dependent receptor NMB0964</fullName>
    </submittedName>
</protein>
<dbReference type="Gene3D" id="2.170.130.10">
    <property type="entry name" value="TonB-dependent receptor, plug domain"/>
    <property type="match status" value="1"/>
</dbReference>
<keyword evidence="4 8" id="KW-0812">Transmembrane</keyword>
<keyword evidence="2 8" id="KW-0813">Transport</keyword>
<dbReference type="InterPro" id="IPR000531">
    <property type="entry name" value="Beta-barrel_TonB"/>
</dbReference>
<dbReference type="STRING" id="29433.MOVS_07920"/>
<sequence>MTSYKALPLAVLTLLAQAAYANQPSQVNNDDKPSVELEQLIVTLNKTPLAGAAFDDNQKASDTTVVKSKLQQRSATLGNALAGELGVHSNPFGGGASAPVVRGQEGVRVKVLNNGLGVADMSNISPDHAVGVDTLLASRVELVRGASTLMHANASPAGVINVVDERLPSRMPSMPQGEVLTRYTTGSDEKLVTAALSFPIGKHLAMRVEGLARDANPYNVPAIKFDEETLKYLPDSYNNTKASTIGLSYIGDKGHLGIAHTLRRENYGLVGHNHKYDECAAHVIDPHNKLGRGRHYLTIYPHLMDDTDMLDSLHFHCGNDHEADPKHSHDHVYGHKHDHHHKAPWLEMRSSSTSIQGELNQPFNWLDKVKLNLGYTNYKHTEFDEGKPIMTGSKERFVQGNPVYYGNDAYLGKLSFHHSIKDKYGLVWGADYAQNRTHALIPSIKEKSENRRPLVENTQKSLGLFALTNAKFSKLTLETGYRFENTKIPVHYDLDEIDHTLKRYGRAVRQEYPDLTTYKQNAKSYAITALYDITPKLRLDTTYSHNERIPSPMDLYYHGKHLATNSFMFGNKNLDKEKSDNLEFGATFKGDKWSVKGSVYGNNFDNFIHPENLYKVGNLAMRRYTQSKAKIRGAELEVGYQVNPNYKVAVFGDKVRGRLYDFEPIFVGNIYGDRQLVGYEDPEECGWSRTHPDYEEECAIYKRPIIGQETITRPDRHAPRMSPDRLGFRINGEHGNWSSSLEFSKVFAQKRTSESVAAKYDSECPYHNAGRNKLCPIYINEDATDGYNLLNLGLDYRKNTGRLDYTWSVRANNLLNEKIYVHNSFLPFVPQQGRNVSMSLNVKF</sequence>
<dbReference type="SUPFAM" id="SSF56935">
    <property type="entry name" value="Porins"/>
    <property type="match status" value="1"/>
</dbReference>
<keyword evidence="13" id="KW-0675">Receptor</keyword>
<dbReference type="InterPro" id="IPR039426">
    <property type="entry name" value="TonB-dep_rcpt-like"/>
</dbReference>
<keyword evidence="10" id="KW-0732">Signal</keyword>
<evidence type="ECO:0000256" key="2">
    <source>
        <dbReference type="ARBA" id="ARBA00022448"/>
    </source>
</evidence>
<evidence type="ECO:0000256" key="6">
    <source>
        <dbReference type="ARBA" id="ARBA00023136"/>
    </source>
</evidence>
<evidence type="ECO:0000259" key="11">
    <source>
        <dbReference type="Pfam" id="PF00593"/>
    </source>
</evidence>
<dbReference type="PROSITE" id="PS52016">
    <property type="entry name" value="TONB_DEPENDENT_REC_3"/>
    <property type="match status" value="1"/>
</dbReference>
<dbReference type="Gene3D" id="2.40.170.20">
    <property type="entry name" value="TonB-dependent receptor, beta-barrel domain"/>
    <property type="match status" value="1"/>
</dbReference>
<evidence type="ECO:0000313" key="14">
    <source>
        <dbReference type="Proteomes" id="UP000255102"/>
    </source>
</evidence>
<feature type="chain" id="PRO_5016647569" evidence="10">
    <location>
        <begin position="22"/>
        <end position="844"/>
    </location>
</feature>
<dbReference type="InterPro" id="IPR012910">
    <property type="entry name" value="Plug_dom"/>
</dbReference>
<gene>
    <name evidence="13" type="ORF">NCTC11227_01652</name>
</gene>
<comment type="similarity">
    <text evidence="8 9">Belongs to the TonB-dependent receptor family.</text>
</comment>
<feature type="domain" description="TonB-dependent receptor plug" evidence="12">
    <location>
        <begin position="61"/>
        <end position="159"/>
    </location>
</feature>
<dbReference type="InterPro" id="IPR036942">
    <property type="entry name" value="Beta-barrel_TonB_sf"/>
</dbReference>
<evidence type="ECO:0000256" key="1">
    <source>
        <dbReference type="ARBA" id="ARBA00004571"/>
    </source>
</evidence>
<name>A0A378PLI3_9GAMM</name>
<dbReference type="GO" id="GO:0044718">
    <property type="term" value="P:siderophore transmembrane transport"/>
    <property type="evidence" value="ECO:0007669"/>
    <property type="project" value="TreeGrafter"/>
</dbReference>
<accession>A0A378PLI3</accession>
<dbReference type="AlphaFoldDB" id="A0A378PLI3"/>
<evidence type="ECO:0000256" key="7">
    <source>
        <dbReference type="ARBA" id="ARBA00023237"/>
    </source>
</evidence>
<comment type="subcellular location">
    <subcellularLocation>
        <location evidence="1 8">Cell outer membrane</location>
        <topology evidence="1 8">Multi-pass membrane protein</topology>
    </subcellularLocation>
</comment>
<dbReference type="Proteomes" id="UP000255102">
    <property type="component" value="Unassembled WGS sequence"/>
</dbReference>
<evidence type="ECO:0000256" key="8">
    <source>
        <dbReference type="PROSITE-ProRule" id="PRU01360"/>
    </source>
</evidence>
<evidence type="ECO:0000256" key="5">
    <source>
        <dbReference type="ARBA" id="ARBA00023077"/>
    </source>
</evidence>
<keyword evidence="5 9" id="KW-0798">TonB box</keyword>
<evidence type="ECO:0000256" key="3">
    <source>
        <dbReference type="ARBA" id="ARBA00022452"/>
    </source>
</evidence>
<dbReference type="PANTHER" id="PTHR30069:SF40">
    <property type="entry name" value="TONB-DEPENDENT RECEPTOR NMB0964-RELATED"/>
    <property type="match status" value="1"/>
</dbReference>
<evidence type="ECO:0000313" key="13">
    <source>
        <dbReference type="EMBL" id="STY87633.1"/>
    </source>
</evidence>
<dbReference type="InterPro" id="IPR037066">
    <property type="entry name" value="Plug_dom_sf"/>
</dbReference>
<keyword evidence="7 8" id="KW-0998">Cell outer membrane</keyword>
<dbReference type="RefSeq" id="WP_063514488.1">
    <property type="nucleotide sequence ID" value="NZ_CP011158.1"/>
</dbReference>
<dbReference type="GO" id="GO:0009279">
    <property type="term" value="C:cell outer membrane"/>
    <property type="evidence" value="ECO:0007669"/>
    <property type="project" value="UniProtKB-SubCell"/>
</dbReference>
<dbReference type="GO" id="GO:0015344">
    <property type="term" value="F:siderophore uptake transmembrane transporter activity"/>
    <property type="evidence" value="ECO:0007669"/>
    <property type="project" value="TreeGrafter"/>
</dbReference>
<keyword evidence="6 8" id="KW-0472">Membrane</keyword>
<dbReference type="EMBL" id="UGPW01000001">
    <property type="protein sequence ID" value="STY87633.1"/>
    <property type="molecule type" value="Genomic_DNA"/>
</dbReference>
<keyword evidence="3 8" id="KW-1134">Transmembrane beta strand</keyword>